<dbReference type="SMART" id="SM00651">
    <property type="entry name" value="Sm"/>
    <property type="match status" value="1"/>
</dbReference>
<dbReference type="GeneID" id="25903239"/>
<evidence type="ECO:0000256" key="7">
    <source>
        <dbReference type="ARBA" id="ARBA00023242"/>
    </source>
</evidence>
<dbReference type="GO" id="GO:0005682">
    <property type="term" value="C:U5 snRNP"/>
    <property type="evidence" value="ECO:0007669"/>
    <property type="project" value="TreeGrafter"/>
</dbReference>
<dbReference type="GO" id="GO:0005685">
    <property type="term" value="C:U1 snRNP"/>
    <property type="evidence" value="ECO:0007669"/>
    <property type="project" value="TreeGrafter"/>
</dbReference>
<dbReference type="InterPro" id="IPR010920">
    <property type="entry name" value="LSM_dom_sf"/>
</dbReference>
<dbReference type="InterPro" id="IPR044641">
    <property type="entry name" value="Lsm7/SmG-like"/>
</dbReference>
<dbReference type="STRING" id="667725.A0A0L0G7X1"/>
<dbReference type="AlphaFoldDB" id="A0A0L0G7X1"/>
<dbReference type="GO" id="GO:0005689">
    <property type="term" value="C:U12-type spliceosomal complex"/>
    <property type="evidence" value="ECO:0007669"/>
    <property type="project" value="TreeGrafter"/>
</dbReference>
<dbReference type="GO" id="GO:0071004">
    <property type="term" value="C:U2-type prespliceosome"/>
    <property type="evidence" value="ECO:0007669"/>
    <property type="project" value="TreeGrafter"/>
</dbReference>
<dbReference type="FunFam" id="2.30.30.100:FF:000023">
    <property type="entry name" value="Small nuclear ribonucleoprotein G"/>
    <property type="match status" value="1"/>
</dbReference>
<reference evidence="11 12" key="1">
    <citation type="submission" date="2011-02" db="EMBL/GenBank/DDBJ databases">
        <title>The Genome Sequence of Sphaeroforma arctica JP610.</title>
        <authorList>
            <consortium name="The Broad Institute Genome Sequencing Platform"/>
            <person name="Russ C."/>
            <person name="Cuomo C."/>
            <person name="Young S.K."/>
            <person name="Zeng Q."/>
            <person name="Gargeya S."/>
            <person name="Alvarado L."/>
            <person name="Berlin A."/>
            <person name="Chapman S.B."/>
            <person name="Chen Z."/>
            <person name="Freedman E."/>
            <person name="Gellesch M."/>
            <person name="Goldberg J."/>
            <person name="Griggs A."/>
            <person name="Gujja S."/>
            <person name="Heilman E."/>
            <person name="Heiman D."/>
            <person name="Howarth C."/>
            <person name="Mehta T."/>
            <person name="Neiman D."/>
            <person name="Pearson M."/>
            <person name="Roberts A."/>
            <person name="Saif S."/>
            <person name="Shea T."/>
            <person name="Shenoy N."/>
            <person name="Sisk P."/>
            <person name="Stolte C."/>
            <person name="Sykes S."/>
            <person name="White J."/>
            <person name="Yandava C."/>
            <person name="Burger G."/>
            <person name="Gray M.W."/>
            <person name="Holland P.W.H."/>
            <person name="King N."/>
            <person name="Lang F.B.F."/>
            <person name="Roger A.J."/>
            <person name="Ruiz-Trillo I."/>
            <person name="Haas B."/>
            <person name="Nusbaum C."/>
            <person name="Birren B."/>
        </authorList>
    </citation>
    <scope>NUCLEOTIDE SEQUENCE [LARGE SCALE GENOMIC DNA]</scope>
    <source>
        <strain evidence="11 12">JP610</strain>
    </source>
</reference>
<keyword evidence="12" id="KW-1185">Reference proteome</keyword>
<dbReference type="GO" id="GO:0097526">
    <property type="term" value="C:spliceosomal tri-snRNP complex"/>
    <property type="evidence" value="ECO:0007669"/>
    <property type="project" value="TreeGrafter"/>
</dbReference>
<keyword evidence="7 9" id="KW-0539">Nucleus</keyword>
<dbReference type="PANTHER" id="PTHR10553:SF2">
    <property type="entry name" value="SMALL NUCLEAR RIBONUCLEOPROTEIN G"/>
    <property type="match status" value="1"/>
</dbReference>
<dbReference type="GO" id="GO:0005687">
    <property type="term" value="C:U4 snRNP"/>
    <property type="evidence" value="ECO:0007669"/>
    <property type="project" value="TreeGrafter"/>
</dbReference>
<evidence type="ECO:0000256" key="1">
    <source>
        <dbReference type="ARBA" id="ARBA00004123"/>
    </source>
</evidence>
<keyword evidence="8 9" id="KW-0687">Ribonucleoprotein</keyword>
<comment type="function">
    <text evidence="9">Plays a role in pre-mRNA splicing.</text>
</comment>
<dbReference type="GO" id="GO:0071011">
    <property type="term" value="C:precatalytic spliceosome"/>
    <property type="evidence" value="ECO:0007669"/>
    <property type="project" value="TreeGrafter"/>
</dbReference>
<sequence length="78" mass="8809">MPGKAQPPEIKKFLDKKVQVKLNGKRTVTGVLRGFDPFLNVVIEDCVEERPNNETKDIGMVVLRGNSINMIECLDRII</sequence>
<dbReference type="OrthoDB" id="2146at2759"/>
<dbReference type="RefSeq" id="XP_014158977.1">
    <property type="nucleotide sequence ID" value="XM_014303502.1"/>
</dbReference>
<name>A0A0L0G7X1_9EUKA</name>
<comment type="subcellular location">
    <subcellularLocation>
        <location evidence="1 9">Nucleus</location>
    </subcellularLocation>
</comment>
<keyword evidence="5 9" id="KW-0694">RNA-binding</keyword>
<keyword evidence="6 9" id="KW-0508">mRNA splicing</keyword>
<evidence type="ECO:0000313" key="12">
    <source>
        <dbReference type="Proteomes" id="UP000054560"/>
    </source>
</evidence>
<evidence type="ECO:0000256" key="9">
    <source>
        <dbReference type="RuleBase" id="RU365052"/>
    </source>
</evidence>
<feature type="domain" description="Sm" evidence="10">
    <location>
        <begin position="5"/>
        <end position="77"/>
    </location>
</feature>
<dbReference type="Pfam" id="PF01423">
    <property type="entry name" value="LSM"/>
    <property type="match status" value="1"/>
</dbReference>
<comment type="similarity">
    <text evidence="2 9">Belongs to the snRNP Sm proteins family.</text>
</comment>
<dbReference type="PROSITE" id="PS52002">
    <property type="entry name" value="SM"/>
    <property type="match status" value="1"/>
</dbReference>
<dbReference type="GO" id="GO:0034719">
    <property type="term" value="C:SMN-Sm protein complex"/>
    <property type="evidence" value="ECO:0007669"/>
    <property type="project" value="TreeGrafter"/>
</dbReference>
<dbReference type="Proteomes" id="UP000054560">
    <property type="component" value="Unassembled WGS sequence"/>
</dbReference>
<dbReference type="PIRSF" id="PIRSF037188">
    <property type="entry name" value="U6_snRNA_Lsm7"/>
    <property type="match status" value="1"/>
</dbReference>
<keyword evidence="4 9" id="KW-0747">Spliceosome</keyword>
<evidence type="ECO:0000259" key="10">
    <source>
        <dbReference type="PROSITE" id="PS52002"/>
    </source>
</evidence>
<evidence type="ECO:0000256" key="8">
    <source>
        <dbReference type="ARBA" id="ARBA00023274"/>
    </source>
</evidence>
<evidence type="ECO:0000256" key="2">
    <source>
        <dbReference type="ARBA" id="ARBA00006850"/>
    </source>
</evidence>
<evidence type="ECO:0000313" key="11">
    <source>
        <dbReference type="EMBL" id="KNC85075.1"/>
    </source>
</evidence>
<dbReference type="Gene3D" id="2.30.30.100">
    <property type="match status" value="1"/>
</dbReference>
<dbReference type="InterPro" id="IPR001163">
    <property type="entry name" value="Sm_dom_euk/arc"/>
</dbReference>
<dbReference type="GO" id="GO:0005686">
    <property type="term" value="C:U2 snRNP"/>
    <property type="evidence" value="ECO:0007669"/>
    <property type="project" value="TreeGrafter"/>
</dbReference>
<evidence type="ECO:0000256" key="5">
    <source>
        <dbReference type="ARBA" id="ARBA00022884"/>
    </source>
</evidence>
<dbReference type="eggNOG" id="KOG1780">
    <property type="taxonomic scope" value="Eukaryota"/>
</dbReference>
<dbReference type="EMBL" id="KQ241722">
    <property type="protein sequence ID" value="KNC85075.1"/>
    <property type="molecule type" value="Genomic_DNA"/>
</dbReference>
<dbReference type="InterPro" id="IPR047575">
    <property type="entry name" value="Sm"/>
</dbReference>
<dbReference type="GO" id="GO:0043186">
    <property type="term" value="C:P granule"/>
    <property type="evidence" value="ECO:0007669"/>
    <property type="project" value="TreeGrafter"/>
</dbReference>
<accession>A0A0L0G7X1</accession>
<proteinExistence type="inferred from homology"/>
<evidence type="ECO:0000256" key="3">
    <source>
        <dbReference type="ARBA" id="ARBA00022664"/>
    </source>
</evidence>
<keyword evidence="3 9" id="KW-0507">mRNA processing</keyword>
<evidence type="ECO:0000256" key="6">
    <source>
        <dbReference type="ARBA" id="ARBA00023187"/>
    </source>
</evidence>
<dbReference type="GO" id="GO:0000387">
    <property type="term" value="P:spliceosomal snRNP assembly"/>
    <property type="evidence" value="ECO:0007669"/>
    <property type="project" value="UniProtKB-UniRule"/>
</dbReference>
<dbReference type="CDD" id="cd01719">
    <property type="entry name" value="Sm_G"/>
    <property type="match status" value="1"/>
</dbReference>
<evidence type="ECO:0000256" key="4">
    <source>
        <dbReference type="ARBA" id="ARBA00022728"/>
    </source>
</evidence>
<organism evidence="11 12">
    <name type="scientific">Sphaeroforma arctica JP610</name>
    <dbReference type="NCBI Taxonomy" id="667725"/>
    <lineage>
        <taxon>Eukaryota</taxon>
        <taxon>Ichthyosporea</taxon>
        <taxon>Ichthyophonida</taxon>
        <taxon>Sphaeroforma</taxon>
    </lineage>
</organism>
<dbReference type="GO" id="GO:0071013">
    <property type="term" value="C:catalytic step 2 spliceosome"/>
    <property type="evidence" value="ECO:0007669"/>
    <property type="project" value="TreeGrafter"/>
</dbReference>
<gene>
    <name evidence="11" type="ORF">SARC_02735</name>
</gene>
<protein>
    <recommendedName>
        <fullName evidence="9">Small nuclear ribonucleoprotein G</fullName>
        <shortName evidence="9">snRNP-G</shortName>
    </recommendedName>
</protein>
<dbReference type="SUPFAM" id="SSF50182">
    <property type="entry name" value="Sm-like ribonucleoproteins"/>
    <property type="match status" value="1"/>
</dbReference>
<dbReference type="GO" id="GO:0003723">
    <property type="term" value="F:RNA binding"/>
    <property type="evidence" value="ECO:0007669"/>
    <property type="project" value="UniProtKB-UniRule"/>
</dbReference>
<dbReference type="PANTHER" id="PTHR10553">
    <property type="entry name" value="SMALL NUCLEAR RIBONUCLEOPROTEIN"/>
    <property type="match status" value="1"/>
</dbReference>
<dbReference type="InterPro" id="IPR034098">
    <property type="entry name" value="Sm_G"/>
</dbReference>